<organism evidence="3 4">
    <name type="scientific">Paenibacillus aestuarii</name>
    <dbReference type="NCBI Taxonomy" id="516965"/>
    <lineage>
        <taxon>Bacteria</taxon>
        <taxon>Bacillati</taxon>
        <taxon>Bacillota</taxon>
        <taxon>Bacilli</taxon>
        <taxon>Bacillales</taxon>
        <taxon>Paenibacillaceae</taxon>
        <taxon>Paenibacillus</taxon>
    </lineage>
</organism>
<evidence type="ECO:0000256" key="1">
    <source>
        <dbReference type="SAM" id="SignalP"/>
    </source>
</evidence>
<evidence type="ECO:0000313" key="3">
    <source>
        <dbReference type="EMBL" id="MFC5447785.1"/>
    </source>
</evidence>
<gene>
    <name evidence="3" type="ORF">ACFPOG_05910</name>
</gene>
<feature type="chain" id="PRO_5045653355" evidence="1">
    <location>
        <begin position="26"/>
        <end position="541"/>
    </location>
</feature>
<dbReference type="RefSeq" id="WP_270885976.1">
    <property type="nucleotide sequence ID" value="NZ_JAQFVF010000092.1"/>
</dbReference>
<keyword evidence="4" id="KW-1185">Reference proteome</keyword>
<reference evidence="4" key="1">
    <citation type="journal article" date="2019" name="Int. J. Syst. Evol. Microbiol.">
        <title>The Global Catalogue of Microorganisms (GCM) 10K type strain sequencing project: providing services to taxonomists for standard genome sequencing and annotation.</title>
        <authorList>
            <consortium name="The Broad Institute Genomics Platform"/>
            <consortium name="The Broad Institute Genome Sequencing Center for Infectious Disease"/>
            <person name="Wu L."/>
            <person name="Ma J."/>
        </authorList>
    </citation>
    <scope>NUCLEOTIDE SEQUENCE [LARGE SCALE GENOMIC DNA]</scope>
    <source>
        <strain evidence="4">KACC 11904</strain>
    </source>
</reference>
<dbReference type="Proteomes" id="UP001596044">
    <property type="component" value="Unassembled WGS sequence"/>
</dbReference>
<dbReference type="Pfam" id="PF12010">
    <property type="entry name" value="DUF3502"/>
    <property type="match status" value="1"/>
</dbReference>
<dbReference type="InterPro" id="IPR022627">
    <property type="entry name" value="DUF3502"/>
</dbReference>
<sequence>MWRKKKNVLSVALAGALAASLTACSTPSSSNNDTNGATSKPAATTAATAAATGAATGGKIDTSEFQTISYVMLGDKPKNGQFEKVMEKVNALLKQKANAKLEIKWVEWADWQTKYNLLLASGEPVDLITVATDWLDTWQNAQKGAFMPLDKLLPTYAPLTWTEVPPTDWAETKYKNQIMLIPEDHYTQWVNHGFLYRGDWAKEFGITTPIKDWETLGKYFQGVKDKKPGVMPWDPNGTSGDIAGGYINSHTDAIELPVSTGMFGIIYGKSYDEKYTAYSPIFDDTFVNFAKQMKEWGDKGFWREDVLNYKGDNRAELEAGKSAVDQHHTQTFLGERVKMDKLQPGSDLQFYPFSSTRNNLVSLSITHGGTSVGAKSKHPERALMVYDLIRQDPEIYHLMNYGLEGVQYVVKDGKRYRPEGYDVQRDDFYSDFWGGRIDKNEIPDGNEYAGKADMYAAYDKIKKPYPYGRFVFDKAPVTNELTAVTQVVGQMGPAILYGKAGDPVKAVNDFRAKLKAAGYDKLQAEVQKQLDAFKTMVESSK</sequence>
<accession>A0ABW0K3D7</accession>
<dbReference type="PROSITE" id="PS51257">
    <property type="entry name" value="PROKAR_LIPOPROTEIN"/>
    <property type="match status" value="1"/>
</dbReference>
<evidence type="ECO:0000259" key="2">
    <source>
        <dbReference type="Pfam" id="PF12010"/>
    </source>
</evidence>
<dbReference type="SUPFAM" id="SSF53850">
    <property type="entry name" value="Periplasmic binding protein-like II"/>
    <property type="match status" value="1"/>
</dbReference>
<proteinExistence type="predicted"/>
<comment type="caution">
    <text evidence="3">The sequence shown here is derived from an EMBL/GenBank/DDBJ whole genome shotgun (WGS) entry which is preliminary data.</text>
</comment>
<name>A0ABW0K3D7_9BACL</name>
<dbReference type="Gene3D" id="3.40.190.10">
    <property type="entry name" value="Periplasmic binding protein-like II"/>
    <property type="match status" value="2"/>
</dbReference>
<protein>
    <submittedName>
        <fullName evidence="3">ABC transporter substrate-binding protein</fullName>
    </submittedName>
</protein>
<keyword evidence="1" id="KW-0732">Signal</keyword>
<feature type="domain" description="DUF3502" evidence="2">
    <location>
        <begin position="466"/>
        <end position="534"/>
    </location>
</feature>
<evidence type="ECO:0000313" key="4">
    <source>
        <dbReference type="Proteomes" id="UP001596044"/>
    </source>
</evidence>
<dbReference type="EMBL" id="JBHSMJ010000009">
    <property type="protein sequence ID" value="MFC5447785.1"/>
    <property type="molecule type" value="Genomic_DNA"/>
</dbReference>
<feature type="signal peptide" evidence="1">
    <location>
        <begin position="1"/>
        <end position="25"/>
    </location>
</feature>